<dbReference type="InterPro" id="IPR011063">
    <property type="entry name" value="TilS/TtcA_N"/>
</dbReference>
<name>A0ABU5UZI5_9GAMM</name>
<dbReference type="HAMAP" id="MF_01161">
    <property type="entry name" value="tRNA_Ile_lys_synt"/>
    <property type="match status" value="1"/>
</dbReference>
<comment type="caution">
    <text evidence="10">The sequence shown here is derived from an EMBL/GenBank/DDBJ whole genome shotgun (WGS) entry which is preliminary data.</text>
</comment>
<evidence type="ECO:0000256" key="5">
    <source>
        <dbReference type="ARBA" id="ARBA00022741"/>
    </source>
</evidence>
<dbReference type="Gene3D" id="1.20.59.20">
    <property type="match status" value="1"/>
</dbReference>
<feature type="binding site" evidence="8">
    <location>
        <begin position="22"/>
        <end position="27"/>
    </location>
    <ligand>
        <name>ATP</name>
        <dbReference type="ChEBI" id="CHEBI:30616"/>
    </ligand>
</feature>
<keyword evidence="4 8" id="KW-0819">tRNA processing</keyword>
<proteinExistence type="inferred from homology"/>
<keyword evidence="6 8" id="KW-0067">ATP-binding</keyword>
<keyword evidence="11" id="KW-1185">Reference proteome</keyword>
<dbReference type="InterPro" id="IPR015262">
    <property type="entry name" value="tRNA_Ile_lys_synt_subst-bd"/>
</dbReference>
<evidence type="ECO:0000256" key="3">
    <source>
        <dbReference type="ARBA" id="ARBA00022598"/>
    </source>
</evidence>
<evidence type="ECO:0000256" key="8">
    <source>
        <dbReference type="HAMAP-Rule" id="MF_01161"/>
    </source>
</evidence>
<feature type="domain" description="Lysidine-tRNA(Ile) synthetase C-terminal" evidence="9">
    <location>
        <begin position="352"/>
        <end position="425"/>
    </location>
</feature>
<dbReference type="SUPFAM" id="SSF82829">
    <property type="entry name" value="MesJ substrate recognition domain-like"/>
    <property type="match status" value="1"/>
</dbReference>
<organism evidence="10 11">
    <name type="scientific">Stenotrophomonas capsici</name>
    <dbReference type="NCBI Taxonomy" id="3110230"/>
    <lineage>
        <taxon>Bacteria</taxon>
        <taxon>Pseudomonadati</taxon>
        <taxon>Pseudomonadota</taxon>
        <taxon>Gammaproteobacteria</taxon>
        <taxon>Lysobacterales</taxon>
        <taxon>Lysobacteraceae</taxon>
        <taxon>Stenotrophomonas</taxon>
    </lineage>
</organism>
<sequence>MNLLSPALLDAASVHPVMVGFSGGLDSTVLLHLLAQAPGRAAGSVRAVHVHHGLQAQADAWAEHCHQVCAGWGITLQVIHVAVRRDEGDGLEAAARTARHAAFQACLQAGEWLALAHHQDDQAETFLLRALRGSGVDGLAAMRPLRAFGHGQLWRPLLDVPRAALEAHARHHRLHWIEDPSNQHDEVDRNFLRLQLMPLLRQRWPHAASALARSAGLAAQASDLLATQDDAALQSCAGTSGALRIDALGALPDTAQARVLRRWVQQQGLPPLPGNGVRIIQQQLLSAGHDQPAEFRWQHARIRRWRGQLHVVPALSPWPAGWQQPWQGDVPALLPDGGVLTLQGADRLDRPLLLRQRRGGERIHLPQRTHRHALKQCLQQSEVPPWLRPHLPLLCDGDDVLAAGDRIVSGTLQHWLQAHGARLHWQPPHPSN</sequence>
<evidence type="ECO:0000259" key="9">
    <source>
        <dbReference type="SMART" id="SM00977"/>
    </source>
</evidence>
<dbReference type="NCBIfam" id="TIGR02433">
    <property type="entry name" value="lysidine_TilS_C"/>
    <property type="match status" value="1"/>
</dbReference>
<evidence type="ECO:0000256" key="7">
    <source>
        <dbReference type="ARBA" id="ARBA00048539"/>
    </source>
</evidence>
<protein>
    <recommendedName>
        <fullName evidence="8">tRNA(Ile)-lysidine synthase</fullName>
        <ecNumber evidence="8">6.3.4.19</ecNumber>
    </recommendedName>
    <alternativeName>
        <fullName evidence="8">tRNA(Ile)-2-lysyl-cytidine synthase</fullName>
    </alternativeName>
    <alternativeName>
        <fullName evidence="8">tRNA(Ile)-lysidine synthetase</fullName>
    </alternativeName>
</protein>
<dbReference type="Gene3D" id="3.40.50.620">
    <property type="entry name" value="HUPs"/>
    <property type="match status" value="1"/>
</dbReference>
<dbReference type="EC" id="6.3.4.19" evidence="8"/>
<dbReference type="PANTHER" id="PTHR43033:SF1">
    <property type="entry name" value="TRNA(ILE)-LYSIDINE SYNTHASE-RELATED"/>
    <property type="match status" value="1"/>
</dbReference>
<keyword evidence="3 8" id="KW-0436">Ligase</keyword>
<evidence type="ECO:0000256" key="1">
    <source>
        <dbReference type="ARBA" id="ARBA00004496"/>
    </source>
</evidence>
<dbReference type="InterPro" id="IPR012094">
    <property type="entry name" value="tRNA_Ile_lys_synt"/>
</dbReference>
<dbReference type="EMBL" id="JAYFUH010000061">
    <property type="protein sequence ID" value="MEA5666487.1"/>
    <property type="molecule type" value="Genomic_DNA"/>
</dbReference>
<comment type="subcellular location">
    <subcellularLocation>
        <location evidence="1 8">Cytoplasm</location>
    </subcellularLocation>
</comment>
<comment type="catalytic activity">
    <reaction evidence="7 8">
        <text>cytidine(34) in tRNA(Ile2) + L-lysine + ATP = lysidine(34) in tRNA(Ile2) + AMP + diphosphate + H(+)</text>
        <dbReference type="Rhea" id="RHEA:43744"/>
        <dbReference type="Rhea" id="RHEA-COMP:10625"/>
        <dbReference type="Rhea" id="RHEA-COMP:10670"/>
        <dbReference type="ChEBI" id="CHEBI:15378"/>
        <dbReference type="ChEBI" id="CHEBI:30616"/>
        <dbReference type="ChEBI" id="CHEBI:32551"/>
        <dbReference type="ChEBI" id="CHEBI:33019"/>
        <dbReference type="ChEBI" id="CHEBI:82748"/>
        <dbReference type="ChEBI" id="CHEBI:83665"/>
        <dbReference type="ChEBI" id="CHEBI:456215"/>
        <dbReference type="EC" id="6.3.4.19"/>
    </reaction>
</comment>
<dbReference type="Pfam" id="PF09179">
    <property type="entry name" value="TilS"/>
    <property type="match status" value="1"/>
</dbReference>
<dbReference type="GO" id="GO:0032267">
    <property type="term" value="F:tRNA(Ile)-lysidine synthase activity"/>
    <property type="evidence" value="ECO:0007669"/>
    <property type="project" value="UniProtKB-EC"/>
</dbReference>
<dbReference type="PANTHER" id="PTHR43033">
    <property type="entry name" value="TRNA(ILE)-LYSIDINE SYNTHASE-RELATED"/>
    <property type="match status" value="1"/>
</dbReference>
<evidence type="ECO:0000313" key="11">
    <source>
        <dbReference type="Proteomes" id="UP001301653"/>
    </source>
</evidence>
<evidence type="ECO:0000256" key="4">
    <source>
        <dbReference type="ARBA" id="ARBA00022694"/>
    </source>
</evidence>
<reference evidence="10 11" key="1">
    <citation type="submission" date="2023-12" db="EMBL/GenBank/DDBJ databases">
        <title>Stenotrophomonas guangdongensis sp. nov., isolated from wilted pepper plants (Capsicum annuum).</title>
        <authorList>
            <person name="Qiu M."/>
            <person name="Li Y."/>
            <person name="Liu Q."/>
            <person name="Zhang X."/>
            <person name="Huang Y."/>
            <person name="Guo R."/>
            <person name="Hu M."/>
            <person name="Zhou J."/>
            <person name="Zhou X."/>
        </authorList>
    </citation>
    <scope>NUCLEOTIDE SEQUENCE [LARGE SCALE GENOMIC DNA]</scope>
    <source>
        <strain evidence="10 11">MH1</strain>
    </source>
</reference>
<gene>
    <name evidence="8 10" type="primary">tilS</name>
    <name evidence="10" type="ORF">VA603_02885</name>
</gene>
<dbReference type="SMART" id="SM00977">
    <property type="entry name" value="TilS_C"/>
    <property type="match status" value="1"/>
</dbReference>
<evidence type="ECO:0000256" key="2">
    <source>
        <dbReference type="ARBA" id="ARBA00022490"/>
    </source>
</evidence>
<dbReference type="SUPFAM" id="SSF56037">
    <property type="entry name" value="PheT/TilS domain"/>
    <property type="match status" value="1"/>
</dbReference>
<dbReference type="InterPro" id="IPR012796">
    <property type="entry name" value="Lysidine-tRNA-synth_C"/>
</dbReference>
<dbReference type="RefSeq" id="WP_323437878.1">
    <property type="nucleotide sequence ID" value="NZ_JAYFUH010000061.1"/>
</dbReference>
<evidence type="ECO:0000313" key="10">
    <source>
        <dbReference type="EMBL" id="MEA5666487.1"/>
    </source>
</evidence>
<comment type="domain">
    <text evidence="8">The N-terminal region contains the highly conserved SGGXDS motif, predicted to be a P-loop motif involved in ATP binding.</text>
</comment>
<dbReference type="NCBIfam" id="TIGR02432">
    <property type="entry name" value="lysidine_TilS_N"/>
    <property type="match status" value="1"/>
</dbReference>
<dbReference type="Proteomes" id="UP001301653">
    <property type="component" value="Unassembled WGS sequence"/>
</dbReference>
<dbReference type="InterPro" id="IPR014729">
    <property type="entry name" value="Rossmann-like_a/b/a_fold"/>
</dbReference>
<evidence type="ECO:0000256" key="6">
    <source>
        <dbReference type="ARBA" id="ARBA00022840"/>
    </source>
</evidence>
<dbReference type="InterPro" id="IPR012795">
    <property type="entry name" value="tRNA_Ile_lys_synt_N"/>
</dbReference>
<dbReference type="CDD" id="cd01992">
    <property type="entry name" value="TilS_N"/>
    <property type="match status" value="1"/>
</dbReference>
<dbReference type="Pfam" id="PF01171">
    <property type="entry name" value="ATP_bind_3"/>
    <property type="match status" value="1"/>
</dbReference>
<comment type="function">
    <text evidence="8">Ligates lysine onto the cytidine present at position 34 of the AUA codon-specific tRNA(Ile) that contains the anticodon CAU, in an ATP-dependent manner. Cytidine is converted to lysidine, thus changing the amino acid specificity of the tRNA from methionine to isoleucine.</text>
</comment>
<keyword evidence="5 8" id="KW-0547">Nucleotide-binding</keyword>
<dbReference type="SUPFAM" id="SSF52402">
    <property type="entry name" value="Adenine nucleotide alpha hydrolases-like"/>
    <property type="match status" value="1"/>
</dbReference>
<comment type="similarity">
    <text evidence="8">Belongs to the tRNA(Ile)-lysidine synthase family.</text>
</comment>
<keyword evidence="2 8" id="KW-0963">Cytoplasm</keyword>
<dbReference type="Pfam" id="PF11734">
    <property type="entry name" value="TilS_C"/>
    <property type="match status" value="1"/>
</dbReference>
<accession>A0ABU5UZI5</accession>